<feature type="transmembrane region" description="Helical" evidence="6">
    <location>
        <begin position="295"/>
        <end position="322"/>
    </location>
</feature>
<comment type="subcellular location">
    <subcellularLocation>
        <location evidence="1">Cell membrane</location>
        <topology evidence="1">Multi-pass membrane protein</topology>
    </subcellularLocation>
</comment>
<protein>
    <recommendedName>
        <fullName evidence="9">Flippase-like domain-containing protein</fullName>
    </recommendedName>
</protein>
<feature type="transmembrane region" description="Helical" evidence="6">
    <location>
        <begin position="57"/>
        <end position="80"/>
    </location>
</feature>
<dbReference type="Pfam" id="PF03706">
    <property type="entry name" value="LPG_synthase_TM"/>
    <property type="match status" value="1"/>
</dbReference>
<dbReference type="GO" id="GO:0005886">
    <property type="term" value="C:plasma membrane"/>
    <property type="evidence" value="ECO:0007669"/>
    <property type="project" value="UniProtKB-SubCell"/>
</dbReference>
<feature type="transmembrane region" description="Helical" evidence="6">
    <location>
        <begin position="24"/>
        <end position="45"/>
    </location>
</feature>
<dbReference type="RefSeq" id="WP_145262559.1">
    <property type="nucleotide sequence ID" value="NZ_CP036279.1"/>
</dbReference>
<evidence type="ECO:0000313" key="8">
    <source>
        <dbReference type="Proteomes" id="UP000317093"/>
    </source>
</evidence>
<dbReference type="Proteomes" id="UP000317093">
    <property type="component" value="Chromosome"/>
</dbReference>
<dbReference type="OrthoDB" id="256291at2"/>
<dbReference type="AlphaFoldDB" id="A0A518BBL6"/>
<dbReference type="KEGG" id="knv:Pan216_52760"/>
<organism evidence="7 8">
    <name type="scientific">Kolteria novifilia</name>
    <dbReference type="NCBI Taxonomy" id="2527975"/>
    <lineage>
        <taxon>Bacteria</taxon>
        <taxon>Pseudomonadati</taxon>
        <taxon>Planctomycetota</taxon>
        <taxon>Planctomycetia</taxon>
        <taxon>Kolteriales</taxon>
        <taxon>Kolteriaceae</taxon>
        <taxon>Kolteria</taxon>
    </lineage>
</organism>
<reference evidence="7 8" key="1">
    <citation type="submission" date="2019-02" db="EMBL/GenBank/DDBJ databases">
        <title>Deep-cultivation of Planctomycetes and their phenomic and genomic characterization uncovers novel biology.</title>
        <authorList>
            <person name="Wiegand S."/>
            <person name="Jogler M."/>
            <person name="Boedeker C."/>
            <person name="Pinto D."/>
            <person name="Vollmers J."/>
            <person name="Rivas-Marin E."/>
            <person name="Kohn T."/>
            <person name="Peeters S.H."/>
            <person name="Heuer A."/>
            <person name="Rast P."/>
            <person name="Oberbeckmann S."/>
            <person name="Bunk B."/>
            <person name="Jeske O."/>
            <person name="Meyerdierks A."/>
            <person name="Storesund J.E."/>
            <person name="Kallscheuer N."/>
            <person name="Luecker S."/>
            <person name="Lage O.M."/>
            <person name="Pohl T."/>
            <person name="Merkel B.J."/>
            <person name="Hornburger P."/>
            <person name="Mueller R.-W."/>
            <person name="Bruemmer F."/>
            <person name="Labrenz M."/>
            <person name="Spormann A.M."/>
            <person name="Op den Camp H."/>
            <person name="Overmann J."/>
            <person name="Amann R."/>
            <person name="Jetten M.S.M."/>
            <person name="Mascher T."/>
            <person name="Medema M.H."/>
            <person name="Devos D.P."/>
            <person name="Kaster A.-K."/>
            <person name="Ovreas L."/>
            <person name="Rohde M."/>
            <person name="Galperin M.Y."/>
            <person name="Jogler C."/>
        </authorList>
    </citation>
    <scope>NUCLEOTIDE SEQUENCE [LARGE SCALE GENOMIC DNA]</scope>
    <source>
        <strain evidence="7 8">Pan216</strain>
    </source>
</reference>
<proteinExistence type="predicted"/>
<keyword evidence="5 6" id="KW-0472">Membrane</keyword>
<evidence type="ECO:0000256" key="2">
    <source>
        <dbReference type="ARBA" id="ARBA00022475"/>
    </source>
</evidence>
<evidence type="ECO:0000256" key="1">
    <source>
        <dbReference type="ARBA" id="ARBA00004651"/>
    </source>
</evidence>
<evidence type="ECO:0000256" key="4">
    <source>
        <dbReference type="ARBA" id="ARBA00022989"/>
    </source>
</evidence>
<feature type="transmembrane region" description="Helical" evidence="6">
    <location>
        <begin position="217"/>
        <end position="242"/>
    </location>
</feature>
<dbReference type="EMBL" id="CP036279">
    <property type="protein sequence ID" value="QDU64386.1"/>
    <property type="molecule type" value="Genomic_DNA"/>
</dbReference>
<keyword evidence="8" id="KW-1185">Reference proteome</keyword>
<evidence type="ECO:0008006" key="9">
    <source>
        <dbReference type="Google" id="ProtNLM"/>
    </source>
</evidence>
<keyword evidence="2" id="KW-1003">Cell membrane</keyword>
<evidence type="ECO:0000256" key="6">
    <source>
        <dbReference type="SAM" id="Phobius"/>
    </source>
</evidence>
<evidence type="ECO:0000256" key="3">
    <source>
        <dbReference type="ARBA" id="ARBA00022692"/>
    </source>
</evidence>
<feature type="transmembrane region" description="Helical" evidence="6">
    <location>
        <begin position="140"/>
        <end position="160"/>
    </location>
</feature>
<keyword evidence="3 6" id="KW-0812">Transmembrane</keyword>
<dbReference type="InterPro" id="IPR022791">
    <property type="entry name" value="L-PG_synthase/AglD"/>
</dbReference>
<evidence type="ECO:0000313" key="7">
    <source>
        <dbReference type="EMBL" id="QDU64386.1"/>
    </source>
</evidence>
<feature type="transmembrane region" description="Helical" evidence="6">
    <location>
        <begin position="254"/>
        <end position="274"/>
    </location>
</feature>
<sequence length="326" mass="35111">MSAVDGESTNPPIPWYKLPWIKRLVHLAVLGITVVLVGQHVIQAANELRHQEFRINVGWVALASLGYLVGFAIQGIPWFLVNRDWDLPVPFLRSERAYLVSHVGKYVPGKMMVIVIRYGLVSSLGIGFGTVFMTTLFETFITMASGSSAAIVCLLALPTPEGFAGAFSSHPWLILGIMGMCAGFLGVITPWGYQFFSKIVTAPFKDARVLADRRIRVATVLGAFAVGLVAWSVMGLSYLATLNAVLPEPLGLEAWPMTITCVALSIVVGFLSMIPGQAGVRELILIEALKPVVGNLGAVAASLLFRVLTLFVEAGLAAVLYLGGRR</sequence>
<evidence type="ECO:0000256" key="5">
    <source>
        <dbReference type="ARBA" id="ARBA00023136"/>
    </source>
</evidence>
<feature type="transmembrane region" description="Helical" evidence="6">
    <location>
        <begin position="111"/>
        <end position="133"/>
    </location>
</feature>
<name>A0A518BBL6_9BACT</name>
<accession>A0A518BBL6</accession>
<feature type="transmembrane region" description="Helical" evidence="6">
    <location>
        <begin position="172"/>
        <end position="196"/>
    </location>
</feature>
<keyword evidence="4 6" id="KW-1133">Transmembrane helix</keyword>
<gene>
    <name evidence="7" type="ORF">Pan216_52760</name>
</gene>